<gene>
    <name evidence="5" type="ORF">GCM10023320_17200</name>
</gene>
<comment type="caution">
    <text evidence="5">The sequence shown here is derived from an EMBL/GenBank/DDBJ whole genome shotgun (WGS) entry which is preliminary data.</text>
</comment>
<accession>A0ABP9NL50</accession>
<comment type="similarity">
    <text evidence="1 2">Belongs to the pirin family.</text>
</comment>
<dbReference type="RefSeq" id="WP_345604308.1">
    <property type="nucleotide sequence ID" value="NZ_BAABJO010000005.1"/>
</dbReference>
<evidence type="ECO:0000313" key="6">
    <source>
        <dbReference type="Proteomes" id="UP001500804"/>
    </source>
</evidence>
<feature type="domain" description="Pirin C-terminal" evidence="4">
    <location>
        <begin position="168"/>
        <end position="237"/>
    </location>
</feature>
<feature type="domain" description="Pirin N-terminal" evidence="3">
    <location>
        <begin position="41"/>
        <end position="113"/>
    </location>
</feature>
<dbReference type="Gene3D" id="2.60.120.10">
    <property type="entry name" value="Jelly Rolls"/>
    <property type="match status" value="1"/>
</dbReference>
<dbReference type="InterPro" id="IPR008778">
    <property type="entry name" value="Pirin_C_dom"/>
</dbReference>
<dbReference type="Pfam" id="PF05726">
    <property type="entry name" value="Pirin_C"/>
    <property type="match status" value="1"/>
</dbReference>
<dbReference type="InterPro" id="IPR011051">
    <property type="entry name" value="RmlC_Cupin_sf"/>
</dbReference>
<dbReference type="PANTHER" id="PTHR13903">
    <property type="entry name" value="PIRIN-RELATED"/>
    <property type="match status" value="1"/>
</dbReference>
<dbReference type="InterPro" id="IPR003829">
    <property type="entry name" value="Pirin_N_dom"/>
</dbReference>
<dbReference type="InterPro" id="IPR014710">
    <property type="entry name" value="RmlC-like_jellyroll"/>
</dbReference>
<dbReference type="SUPFAM" id="SSF51182">
    <property type="entry name" value="RmlC-like cupins"/>
    <property type="match status" value="1"/>
</dbReference>
<keyword evidence="6" id="KW-1185">Reference proteome</keyword>
<evidence type="ECO:0000259" key="4">
    <source>
        <dbReference type="Pfam" id="PF05726"/>
    </source>
</evidence>
<dbReference type="EMBL" id="BAABJO010000005">
    <property type="protein sequence ID" value="GAA5116564.1"/>
    <property type="molecule type" value="Genomic_DNA"/>
</dbReference>
<sequence>MRRIDRVEEALHAGPDAEVDDKWLHVRPGDPRTAPFLVLSEDRITAPGFEWHPHRGIETVTVVLDGALEHEDDAGGAGVLEAGDAQWMTAGRGIVHREVAHQHGAAHVLQLWLELPAQARSAPPGHQQLRAADRPRLARPGAEVDVLAGTVDGVEGAARPAAAAQVVLVTLAPGAALDLPVPAADRAFALVVEGGAEVGGEQVPARRTAWSEPADEAYLELRAGAEGARLLVASARPGPSHTNPDART</sequence>
<organism evidence="5 6">
    <name type="scientific">Pseudonocardia adelaidensis</name>
    <dbReference type="NCBI Taxonomy" id="648754"/>
    <lineage>
        <taxon>Bacteria</taxon>
        <taxon>Bacillati</taxon>
        <taxon>Actinomycetota</taxon>
        <taxon>Actinomycetes</taxon>
        <taxon>Pseudonocardiales</taxon>
        <taxon>Pseudonocardiaceae</taxon>
        <taxon>Pseudonocardia</taxon>
    </lineage>
</organism>
<reference evidence="6" key="1">
    <citation type="journal article" date="2019" name="Int. J. Syst. Evol. Microbiol.">
        <title>The Global Catalogue of Microorganisms (GCM) 10K type strain sequencing project: providing services to taxonomists for standard genome sequencing and annotation.</title>
        <authorList>
            <consortium name="The Broad Institute Genomics Platform"/>
            <consortium name="The Broad Institute Genome Sequencing Center for Infectious Disease"/>
            <person name="Wu L."/>
            <person name="Ma J."/>
        </authorList>
    </citation>
    <scope>NUCLEOTIDE SEQUENCE [LARGE SCALE GENOMIC DNA]</scope>
    <source>
        <strain evidence="6">JCM 18302</strain>
    </source>
</reference>
<evidence type="ECO:0000313" key="5">
    <source>
        <dbReference type="EMBL" id="GAA5116564.1"/>
    </source>
</evidence>
<evidence type="ECO:0000256" key="1">
    <source>
        <dbReference type="ARBA" id="ARBA00008416"/>
    </source>
</evidence>
<dbReference type="PIRSF" id="PIRSF006232">
    <property type="entry name" value="Pirin"/>
    <property type="match status" value="1"/>
</dbReference>
<dbReference type="Pfam" id="PF02678">
    <property type="entry name" value="Pirin"/>
    <property type="match status" value="1"/>
</dbReference>
<dbReference type="PANTHER" id="PTHR13903:SF8">
    <property type="entry name" value="PIRIN"/>
    <property type="match status" value="1"/>
</dbReference>
<protein>
    <submittedName>
        <fullName evidence="5">Pirin family protein</fullName>
    </submittedName>
</protein>
<evidence type="ECO:0000259" key="3">
    <source>
        <dbReference type="Pfam" id="PF02678"/>
    </source>
</evidence>
<evidence type="ECO:0000256" key="2">
    <source>
        <dbReference type="RuleBase" id="RU003457"/>
    </source>
</evidence>
<proteinExistence type="inferred from homology"/>
<dbReference type="CDD" id="cd02247">
    <property type="entry name" value="cupin_pirin_C"/>
    <property type="match status" value="1"/>
</dbReference>
<dbReference type="InterPro" id="IPR012093">
    <property type="entry name" value="Pirin"/>
</dbReference>
<dbReference type="Proteomes" id="UP001500804">
    <property type="component" value="Unassembled WGS sequence"/>
</dbReference>
<name>A0ABP9NL50_9PSEU</name>